<evidence type="ECO:0000313" key="7">
    <source>
        <dbReference type="EMBL" id="CRK80781.1"/>
    </source>
</evidence>
<dbReference type="SUPFAM" id="SSF52540">
    <property type="entry name" value="P-loop containing nucleoside triphosphate hydrolases"/>
    <property type="match status" value="1"/>
</dbReference>
<keyword evidence="3 5" id="KW-0347">Helicase</keyword>
<evidence type="ECO:0000256" key="2">
    <source>
        <dbReference type="ARBA" id="ARBA00022801"/>
    </source>
</evidence>
<sequence length="774" mass="89331">MSAKDQASVRDHKDYQTEVERLEFTKEYIRTVLDISKGNKEFFVDNMKQAFANLDSKESSGSYLDLLANASFLELAESELKRLESVIGKPYFSRIDFTNDSIEKEEILYIGKVSLFDRVTQQPIIVDWRSPIANVYYDGRLGNVSYEAYGETQTGYLSLKRQYEIIDGLLKEIRDIDLTTHDELLQKSLSGKADNRLTEIVSTIQNEQNEVIRASLKHPIIVQGAAGSGKTTIALHRISYFLYSLGYQFPPEKLMILAPNRLFIDYISAVLPELGVNKINQTTFIDFMRSSLEQKIKLFSPNSKLMKLIEGKGKSKSIQWVSSYKGSLEFKELIDCYIKDLEIKLAPEADFIVEKSILLKGKKLSRLFLKEYTYLPIYKRLGKIKSLLEDDLKRKKSIILTKLNTKYEETLDRALYSRRLDPEKRKQRVVDLMDMKKERTAKVEKESKTAVKKYMDAFIMKDIFTLYKELMTSPEMMKKYSTSLSDQECKVLSKFCQRIFERGSYELEDLAPLFYLKAKLEGIDEKYKMRSIFIDEAQDYSYFQFAALKEGCGTDLFTIVGDLAQGIHSYRGLNSWAPVLNNIFPNANYQTLQKSYRTTVEIMNLANDILKLIDQDLPKVEPVIRHGQKPRYNTIDPANLEKVKLQLEKDIVSLKEEELNSIALIGRTDRECQRIQQLLEGSHLPIQYLEEKEDMRKGHVVIIPSYLSKGLEFDAVLLVCMEEPYKQVDLDIKLLYVSMTRPMHRLYLYGKDPSDFLLNETTGTVLTGSVDGET</sequence>
<dbReference type="RefSeq" id="WP_090630820.1">
    <property type="nucleotide sequence ID" value="NZ_CVRB01000001.1"/>
</dbReference>
<dbReference type="PANTHER" id="PTHR11070:SF17">
    <property type="entry name" value="DNA HELICASE IV"/>
    <property type="match status" value="1"/>
</dbReference>
<dbReference type="GO" id="GO:0000725">
    <property type="term" value="P:recombinational repair"/>
    <property type="evidence" value="ECO:0007669"/>
    <property type="project" value="TreeGrafter"/>
</dbReference>
<dbReference type="AlphaFoldDB" id="A0A0U1NRV1"/>
<evidence type="ECO:0000256" key="3">
    <source>
        <dbReference type="ARBA" id="ARBA00022806"/>
    </source>
</evidence>
<feature type="binding site" evidence="5">
    <location>
        <begin position="224"/>
        <end position="231"/>
    </location>
    <ligand>
        <name>ATP</name>
        <dbReference type="ChEBI" id="CHEBI:30616"/>
    </ligand>
</feature>
<dbReference type="PROSITE" id="PS51198">
    <property type="entry name" value="UVRD_HELICASE_ATP_BIND"/>
    <property type="match status" value="1"/>
</dbReference>
<dbReference type="GO" id="GO:0005524">
    <property type="term" value="F:ATP binding"/>
    <property type="evidence" value="ECO:0007669"/>
    <property type="project" value="UniProtKB-UniRule"/>
</dbReference>
<keyword evidence="1 5" id="KW-0547">Nucleotide-binding</keyword>
<evidence type="ECO:0000256" key="5">
    <source>
        <dbReference type="PROSITE-ProRule" id="PRU00560"/>
    </source>
</evidence>
<dbReference type="GO" id="GO:0005829">
    <property type="term" value="C:cytosol"/>
    <property type="evidence" value="ECO:0007669"/>
    <property type="project" value="TreeGrafter"/>
</dbReference>
<protein>
    <submittedName>
        <fullName evidence="7">Superfamily I DNA and RNA helicase-like protein</fullName>
    </submittedName>
</protein>
<keyword evidence="2 5" id="KW-0378">Hydrolase</keyword>
<dbReference type="GO" id="GO:0043138">
    <property type="term" value="F:3'-5' DNA helicase activity"/>
    <property type="evidence" value="ECO:0007669"/>
    <property type="project" value="TreeGrafter"/>
</dbReference>
<reference evidence="8" key="1">
    <citation type="submission" date="2015-05" db="EMBL/GenBank/DDBJ databases">
        <authorList>
            <person name="Urmite Genomes"/>
        </authorList>
    </citation>
    <scope>NUCLEOTIDE SEQUENCE [LARGE SCALE GENOMIC DNA]</scope>
    <source>
        <strain evidence="8">LF1</strain>
    </source>
</reference>
<evidence type="ECO:0000313" key="8">
    <source>
        <dbReference type="Proteomes" id="UP000199087"/>
    </source>
</evidence>
<dbReference type="GO" id="GO:0003677">
    <property type="term" value="F:DNA binding"/>
    <property type="evidence" value="ECO:0007669"/>
    <property type="project" value="InterPro"/>
</dbReference>
<accession>A0A0U1NRV1</accession>
<organism evidence="7 8">
    <name type="scientific">Neobacillus massiliamazoniensis</name>
    <dbReference type="NCBI Taxonomy" id="1499688"/>
    <lineage>
        <taxon>Bacteria</taxon>
        <taxon>Bacillati</taxon>
        <taxon>Bacillota</taxon>
        <taxon>Bacilli</taxon>
        <taxon>Bacillales</taxon>
        <taxon>Bacillaceae</taxon>
        <taxon>Neobacillus</taxon>
    </lineage>
</organism>
<dbReference type="InterPro" id="IPR013986">
    <property type="entry name" value="DExx_box_DNA_helicase_dom_sf"/>
</dbReference>
<dbReference type="Pfam" id="PF00580">
    <property type="entry name" value="UvrD-helicase"/>
    <property type="match status" value="1"/>
</dbReference>
<keyword evidence="4 5" id="KW-0067">ATP-binding</keyword>
<dbReference type="InterPro" id="IPR014016">
    <property type="entry name" value="UvrD-like_ATP-bd"/>
</dbReference>
<evidence type="ECO:0000256" key="4">
    <source>
        <dbReference type="ARBA" id="ARBA00022840"/>
    </source>
</evidence>
<proteinExistence type="predicted"/>
<dbReference type="NCBIfam" id="NF041464">
    <property type="entry name" value="HelD_BACSU"/>
    <property type="match status" value="1"/>
</dbReference>
<dbReference type="EMBL" id="CVRB01000001">
    <property type="protein sequence ID" value="CRK80781.1"/>
    <property type="molecule type" value="Genomic_DNA"/>
</dbReference>
<gene>
    <name evidence="7" type="ORF">BN000_00669</name>
</gene>
<dbReference type="Gene3D" id="1.10.10.160">
    <property type="match status" value="1"/>
</dbReference>
<dbReference type="STRING" id="1499688.BN000_00669"/>
<dbReference type="Proteomes" id="UP000199087">
    <property type="component" value="Unassembled WGS sequence"/>
</dbReference>
<name>A0A0U1NRV1_9BACI</name>
<dbReference type="PANTHER" id="PTHR11070">
    <property type="entry name" value="UVRD / RECB / PCRA DNA HELICASE FAMILY MEMBER"/>
    <property type="match status" value="1"/>
</dbReference>
<feature type="domain" description="UvrD-like helicase ATP-binding" evidence="6">
    <location>
        <begin position="203"/>
        <end position="599"/>
    </location>
</feature>
<evidence type="ECO:0000259" key="6">
    <source>
        <dbReference type="PROSITE" id="PS51198"/>
    </source>
</evidence>
<dbReference type="OrthoDB" id="9787585at2"/>
<dbReference type="InterPro" id="IPR027785">
    <property type="entry name" value="UvrD-like_helicase_C"/>
</dbReference>
<dbReference type="Pfam" id="PF13538">
    <property type="entry name" value="UvrD_C_2"/>
    <property type="match status" value="1"/>
</dbReference>
<dbReference type="InterPro" id="IPR027417">
    <property type="entry name" value="P-loop_NTPase"/>
</dbReference>
<dbReference type="InterPro" id="IPR000212">
    <property type="entry name" value="DNA_helicase_UvrD/REP"/>
</dbReference>
<dbReference type="InterPro" id="IPR048228">
    <property type="entry name" value="HelD_bacillota"/>
</dbReference>
<dbReference type="Gene3D" id="3.40.50.300">
    <property type="entry name" value="P-loop containing nucleotide triphosphate hydrolases"/>
    <property type="match status" value="3"/>
</dbReference>
<dbReference type="GO" id="GO:0016787">
    <property type="term" value="F:hydrolase activity"/>
    <property type="evidence" value="ECO:0007669"/>
    <property type="project" value="UniProtKB-UniRule"/>
</dbReference>
<evidence type="ECO:0000256" key="1">
    <source>
        <dbReference type="ARBA" id="ARBA00022741"/>
    </source>
</evidence>
<keyword evidence="8" id="KW-1185">Reference proteome</keyword>